<dbReference type="Proteomes" id="UP000070121">
    <property type="component" value="Unassembled WGS sequence"/>
</dbReference>
<reference evidence="5 6" key="1">
    <citation type="submission" date="2014-02" db="EMBL/GenBank/DDBJ databases">
        <title>The genome sequence of Colletotrichum salicis CBS 607.94.</title>
        <authorList>
            <person name="Baroncelli R."/>
            <person name="Thon M.R."/>
        </authorList>
    </citation>
    <scope>NUCLEOTIDE SEQUENCE [LARGE SCALE GENOMIC DNA]</scope>
    <source>
        <strain evidence="5 6">CBS 607.94</strain>
    </source>
</reference>
<dbReference type="EMBL" id="JFFI01001838">
    <property type="protein sequence ID" value="KXH53365.1"/>
    <property type="molecule type" value="Genomic_DNA"/>
</dbReference>
<keyword evidence="2" id="KW-0863">Zinc-finger</keyword>
<keyword evidence="4" id="KW-0472">Membrane</keyword>
<dbReference type="GO" id="GO:0008270">
    <property type="term" value="F:zinc ion binding"/>
    <property type="evidence" value="ECO:0007669"/>
    <property type="project" value="UniProtKB-KW"/>
</dbReference>
<dbReference type="InterPro" id="IPR017907">
    <property type="entry name" value="Znf_RING_CS"/>
</dbReference>
<keyword evidence="4" id="KW-1133">Transmembrane helix</keyword>
<dbReference type="PROSITE" id="PS00518">
    <property type="entry name" value="ZF_RING_1"/>
    <property type="match status" value="1"/>
</dbReference>
<dbReference type="SUPFAM" id="SSF57850">
    <property type="entry name" value="RING/U-box"/>
    <property type="match status" value="1"/>
</dbReference>
<keyword evidence="1" id="KW-0479">Metal-binding</keyword>
<dbReference type="AlphaFoldDB" id="A0A135TYZ2"/>
<organism evidence="5 6">
    <name type="scientific">Colletotrichum salicis</name>
    <dbReference type="NCBI Taxonomy" id="1209931"/>
    <lineage>
        <taxon>Eukaryota</taxon>
        <taxon>Fungi</taxon>
        <taxon>Dikarya</taxon>
        <taxon>Ascomycota</taxon>
        <taxon>Pezizomycotina</taxon>
        <taxon>Sordariomycetes</taxon>
        <taxon>Hypocreomycetidae</taxon>
        <taxon>Glomerellales</taxon>
        <taxon>Glomerellaceae</taxon>
        <taxon>Colletotrichum</taxon>
        <taxon>Colletotrichum acutatum species complex</taxon>
    </lineage>
</organism>
<dbReference type="OrthoDB" id="6270329at2759"/>
<proteinExistence type="predicted"/>
<keyword evidence="3" id="KW-0862">Zinc</keyword>
<sequence>MAAANDNNALAAVVEPRTPTSTPASGPVSPGVAPVHQCRQCRASFCQPLGCGHVYCDECAGPHHKCPECDRQLLPPKPSLEKPTKTTTPSEDGLFSPVFQKRIDNRIRTIYYISLCSFWSSVVVGVLAIIAIIIGASKARIKTPYDDYISNFSQPTTGCYPVCVRE</sequence>
<evidence type="ECO:0000256" key="4">
    <source>
        <dbReference type="SAM" id="Phobius"/>
    </source>
</evidence>
<evidence type="ECO:0008006" key="7">
    <source>
        <dbReference type="Google" id="ProtNLM"/>
    </source>
</evidence>
<gene>
    <name evidence="5" type="ORF">CSAL01_01303</name>
</gene>
<keyword evidence="4" id="KW-0812">Transmembrane</keyword>
<name>A0A135TYZ2_9PEZI</name>
<keyword evidence="6" id="KW-1185">Reference proteome</keyword>
<evidence type="ECO:0000313" key="5">
    <source>
        <dbReference type="EMBL" id="KXH53365.1"/>
    </source>
</evidence>
<evidence type="ECO:0000256" key="3">
    <source>
        <dbReference type="ARBA" id="ARBA00022833"/>
    </source>
</evidence>
<evidence type="ECO:0000256" key="1">
    <source>
        <dbReference type="ARBA" id="ARBA00022723"/>
    </source>
</evidence>
<accession>A0A135TYZ2</accession>
<protein>
    <recommendedName>
        <fullName evidence="7">RING-type domain-containing protein</fullName>
    </recommendedName>
</protein>
<evidence type="ECO:0000313" key="6">
    <source>
        <dbReference type="Proteomes" id="UP000070121"/>
    </source>
</evidence>
<comment type="caution">
    <text evidence="5">The sequence shown here is derived from an EMBL/GenBank/DDBJ whole genome shotgun (WGS) entry which is preliminary data.</text>
</comment>
<feature type="transmembrane region" description="Helical" evidence="4">
    <location>
        <begin position="110"/>
        <end position="134"/>
    </location>
</feature>
<evidence type="ECO:0000256" key="2">
    <source>
        <dbReference type="ARBA" id="ARBA00022771"/>
    </source>
</evidence>